<proteinExistence type="predicted"/>
<protein>
    <submittedName>
        <fullName evidence="1">Uncharacterized protein</fullName>
    </submittedName>
</protein>
<gene>
    <name evidence="1" type="ORF">CJELADDK_00040</name>
</gene>
<reference evidence="1" key="1">
    <citation type="submission" date="2020-06" db="EMBL/GenBank/DDBJ databases">
        <title>Unique genomic features of the anaerobic methanotrophic archaea.</title>
        <authorList>
            <person name="Chadwick G.L."/>
            <person name="Skennerton C.T."/>
            <person name="Laso-Perez R."/>
            <person name="Leu A.O."/>
            <person name="Speth D.R."/>
            <person name="Yu H."/>
            <person name="Morgan-Lang C."/>
            <person name="Hatzenpichler R."/>
            <person name="Goudeau D."/>
            <person name="Malmstrom R."/>
            <person name="Brazelton W.J."/>
            <person name="Woyke T."/>
            <person name="Hallam S.J."/>
            <person name="Tyson G.W."/>
            <person name="Wegener G."/>
            <person name="Boetius A."/>
            <person name="Orphan V."/>
        </authorList>
    </citation>
    <scope>NUCLEOTIDE SEQUENCE</scope>
</reference>
<organism evidence="1">
    <name type="scientific">Candidatus Methanophagaceae archaeon ANME-1 ERB6</name>
    <dbReference type="NCBI Taxonomy" id="2759912"/>
    <lineage>
        <taxon>Archaea</taxon>
        <taxon>Methanobacteriati</taxon>
        <taxon>Methanobacteriota</taxon>
        <taxon>Stenosarchaea group</taxon>
        <taxon>Methanomicrobia</taxon>
        <taxon>Candidatus Methanophagales</taxon>
        <taxon>Candidatus Methanophagaceae</taxon>
    </lineage>
</organism>
<dbReference type="EMBL" id="MT631508">
    <property type="protein sequence ID" value="QNO52361.1"/>
    <property type="molecule type" value="Genomic_DNA"/>
</dbReference>
<evidence type="ECO:0000313" key="1">
    <source>
        <dbReference type="EMBL" id="QNO52361.1"/>
    </source>
</evidence>
<name>A0A7G9YWH7_9EURY</name>
<dbReference type="AlphaFoldDB" id="A0A7G9YWH7"/>
<sequence>MIKFGYEKQESSLFGVIFRPVAEIYLKKKEGEKFL</sequence>
<accession>A0A7G9YWH7</accession>